<dbReference type="InterPro" id="IPR029057">
    <property type="entry name" value="PRTase-like"/>
</dbReference>
<accession>A0A4R3NSS8</accession>
<dbReference type="Proteomes" id="UP000295097">
    <property type="component" value="Unassembled WGS sequence"/>
</dbReference>
<proteinExistence type="predicted"/>
<evidence type="ECO:0000313" key="3">
    <source>
        <dbReference type="Proteomes" id="UP000295097"/>
    </source>
</evidence>
<dbReference type="EMBL" id="SMAR01000011">
    <property type="protein sequence ID" value="TCT39833.1"/>
    <property type="molecule type" value="Genomic_DNA"/>
</dbReference>
<dbReference type="PANTHER" id="PTHR43218:SF1">
    <property type="entry name" value="PHOSPHORIBOSYLTRANSFERASE"/>
    <property type="match status" value="1"/>
</dbReference>
<evidence type="ECO:0000313" key="2">
    <source>
        <dbReference type="EMBL" id="TCT39833.1"/>
    </source>
</evidence>
<dbReference type="Pfam" id="PF00156">
    <property type="entry name" value="Pribosyltran"/>
    <property type="match status" value="1"/>
</dbReference>
<protein>
    <submittedName>
        <fullName evidence="2">Phosphoribosyl transferase-like protein</fullName>
    </submittedName>
</protein>
<comment type="caution">
    <text evidence="2">The sequence shown here is derived from an EMBL/GenBank/DDBJ whole genome shotgun (WGS) entry which is preliminary data.</text>
</comment>
<organism evidence="2 3">
    <name type="scientific">Martelella mediterranea</name>
    <dbReference type="NCBI Taxonomy" id="293089"/>
    <lineage>
        <taxon>Bacteria</taxon>
        <taxon>Pseudomonadati</taxon>
        <taxon>Pseudomonadota</taxon>
        <taxon>Alphaproteobacteria</taxon>
        <taxon>Hyphomicrobiales</taxon>
        <taxon>Aurantimonadaceae</taxon>
        <taxon>Martelella</taxon>
    </lineage>
</organism>
<dbReference type="CDD" id="cd06223">
    <property type="entry name" value="PRTases_typeI"/>
    <property type="match status" value="1"/>
</dbReference>
<dbReference type="InterPro" id="IPR000836">
    <property type="entry name" value="PRTase_dom"/>
</dbReference>
<sequence>MQPHDFWQHLLPPDTHDPAGPFDAAYPATLADGRQLLLPLRTVGDGTSALASLIINQASFDVVRSLTADLAERLAPFKPDVIAGLPTLGLSLAAPLAEALGHSRYVPFGTSRKFWYDEELSVPLSSVTTPDQQKNLFIDPRMLPLLEGKRVILVDDVISSGRSMLAGLELLEKCGIQPVAIAAAMLQSDKSDDAFARHDPTLGSNVITAFNSPMLKRGEDGRWHVPPLSNRASGY</sequence>
<dbReference type="AlphaFoldDB" id="A0A4R3NSS8"/>
<keyword evidence="3" id="KW-1185">Reference proteome</keyword>
<dbReference type="OrthoDB" id="7060065at2"/>
<dbReference type="GO" id="GO:0016740">
    <property type="term" value="F:transferase activity"/>
    <property type="evidence" value="ECO:0007669"/>
    <property type="project" value="UniProtKB-KW"/>
</dbReference>
<name>A0A4R3NSS8_9HYPH</name>
<keyword evidence="2" id="KW-0808">Transferase</keyword>
<dbReference type="NCBIfam" id="NF004689">
    <property type="entry name" value="PRK06031.1"/>
    <property type="match status" value="1"/>
</dbReference>
<feature type="domain" description="Phosphoribosyltransferase" evidence="1">
    <location>
        <begin position="55"/>
        <end position="189"/>
    </location>
</feature>
<dbReference type="SUPFAM" id="SSF53271">
    <property type="entry name" value="PRTase-like"/>
    <property type="match status" value="1"/>
</dbReference>
<dbReference type="PANTHER" id="PTHR43218">
    <property type="entry name" value="PHOSPHORIBOSYLTRANSFERASE-RELATED"/>
    <property type="match status" value="1"/>
</dbReference>
<dbReference type="Gene3D" id="3.40.50.2020">
    <property type="match status" value="1"/>
</dbReference>
<dbReference type="RefSeq" id="WP_132310743.1">
    <property type="nucleotide sequence ID" value="NZ_SMAR01000011.1"/>
</dbReference>
<gene>
    <name evidence="2" type="ORF">EDC90_101115</name>
</gene>
<reference evidence="2 3" key="1">
    <citation type="submission" date="2019-03" db="EMBL/GenBank/DDBJ databases">
        <title>Freshwater and sediment microbial communities from various areas in North America, analyzing microbe dynamics in response to fracking.</title>
        <authorList>
            <person name="Lamendella R."/>
        </authorList>
    </citation>
    <scope>NUCLEOTIDE SEQUENCE [LARGE SCALE GENOMIC DNA]</scope>
    <source>
        <strain evidence="2 3">175.2</strain>
    </source>
</reference>
<evidence type="ECO:0000259" key="1">
    <source>
        <dbReference type="Pfam" id="PF00156"/>
    </source>
</evidence>